<dbReference type="GO" id="GO:0016987">
    <property type="term" value="F:sigma factor activity"/>
    <property type="evidence" value="ECO:0007669"/>
    <property type="project" value="UniProtKB-KW"/>
</dbReference>
<dbReference type="InterPro" id="IPR038709">
    <property type="entry name" value="RpoN_core-bd_sf"/>
</dbReference>
<reference evidence="12" key="2">
    <citation type="journal article" date="2021" name="PeerJ">
        <title>Extensive microbial diversity within the chicken gut microbiome revealed by metagenomics and culture.</title>
        <authorList>
            <person name="Gilroy R."/>
            <person name="Ravi A."/>
            <person name="Getino M."/>
            <person name="Pursley I."/>
            <person name="Horton D.L."/>
            <person name="Alikhan N.F."/>
            <person name="Baker D."/>
            <person name="Gharbi K."/>
            <person name="Hall N."/>
            <person name="Watson M."/>
            <person name="Adriaenssens E.M."/>
            <person name="Foster-Nyarko E."/>
            <person name="Jarju S."/>
            <person name="Secka A."/>
            <person name="Antonio M."/>
            <person name="Oren A."/>
            <person name="Chaudhuri R.R."/>
            <person name="La Ragione R."/>
            <person name="Hildebrand F."/>
            <person name="Pallen M.J."/>
        </authorList>
    </citation>
    <scope>NUCLEOTIDE SEQUENCE</scope>
    <source>
        <strain evidence="12">G3-8215</strain>
    </source>
</reference>
<keyword evidence="6" id="KW-0731">Sigma factor</keyword>
<evidence type="ECO:0000256" key="3">
    <source>
        <dbReference type="ARBA" id="ARBA00022679"/>
    </source>
</evidence>
<comment type="caution">
    <text evidence="12">The sequence shown here is derived from an EMBL/GenBank/DDBJ whole genome shotgun (WGS) entry which is preliminary data.</text>
</comment>
<evidence type="ECO:0000259" key="10">
    <source>
        <dbReference type="Pfam" id="PF04552"/>
    </source>
</evidence>
<dbReference type="Gene3D" id="1.10.10.1330">
    <property type="entry name" value="RNA polymerase sigma-54 factor, core-binding domain"/>
    <property type="match status" value="1"/>
</dbReference>
<dbReference type="PIRSF" id="PIRSF000774">
    <property type="entry name" value="RpoN"/>
    <property type="match status" value="1"/>
</dbReference>
<gene>
    <name evidence="12" type="primary">rpoN</name>
    <name evidence="12" type="ORF">IAB75_08740</name>
</gene>
<dbReference type="AlphaFoldDB" id="A0A940DSN8"/>
<dbReference type="InterPro" id="IPR007634">
    <property type="entry name" value="RNA_pol_sigma_54_DNA-bd"/>
</dbReference>
<sequence>MLKQGLELKQTQKLSPLQIQTIKLIELPTQELEQRIRKELEENPVLDENVSNDSDDEDESPREVSLSDYKEDDSIPGYKLRVNNYGKDERPQYNTFSVKESFTQSLMDQLGFRNLTEHQHAVAAFIIGSLDDDGYLRRSIESLVDDLAFRAGIETDEQEVTDMLKIIQEFDPAGVGARDLRECLLLQIRTLKQTPEVANATRILKDFFTEFTNKHFQKIISRMGISEEEMKAAMSKILKLNPSPGGQIDDSYNDQAQQIVPDFVLTLENGELKLTMPRFSIPELRVNRKYADILMEAANSSEREKKEAATFVKKKLDSAKWFVEAIKQRHNTLESTMKAIIDYQHDYFIDGDESHLKPMVLKDIAEKTGFDISTISRVVNSKYIETHFGIYSLKYFFSEGLENQEGEEVSTRELKKALQECVDNEDKRHPLTDDQLVTVMSGKGYKVARRTIAKYRDQLNIPKARLRKEL</sequence>
<dbReference type="GO" id="GO:0006352">
    <property type="term" value="P:DNA-templated transcription initiation"/>
    <property type="evidence" value="ECO:0007669"/>
    <property type="project" value="InterPro"/>
</dbReference>
<evidence type="ECO:0000256" key="2">
    <source>
        <dbReference type="ARBA" id="ARBA00022478"/>
    </source>
</evidence>
<dbReference type="PROSITE" id="PS50044">
    <property type="entry name" value="SIGMA54_3"/>
    <property type="match status" value="1"/>
</dbReference>
<dbReference type="GO" id="GO:0016779">
    <property type="term" value="F:nucleotidyltransferase activity"/>
    <property type="evidence" value="ECO:0007669"/>
    <property type="project" value="UniProtKB-KW"/>
</dbReference>
<dbReference type="NCBIfam" id="TIGR02395">
    <property type="entry name" value="rpoN_sigma"/>
    <property type="match status" value="1"/>
</dbReference>
<keyword evidence="2" id="KW-0240">DNA-directed RNA polymerase</keyword>
<name>A0A940DSN8_9BACT</name>
<protein>
    <submittedName>
        <fullName evidence="12">RNA polymerase factor sigma-54</fullName>
    </submittedName>
</protein>
<dbReference type="GO" id="GO:0000428">
    <property type="term" value="C:DNA-directed RNA polymerase complex"/>
    <property type="evidence" value="ECO:0007669"/>
    <property type="project" value="UniProtKB-KW"/>
</dbReference>
<dbReference type="PROSITE" id="PS00718">
    <property type="entry name" value="SIGMA54_2"/>
    <property type="match status" value="1"/>
</dbReference>
<proteinExistence type="inferred from homology"/>
<evidence type="ECO:0000259" key="11">
    <source>
        <dbReference type="Pfam" id="PF04963"/>
    </source>
</evidence>
<dbReference type="InterPro" id="IPR000394">
    <property type="entry name" value="RNA_pol_sigma_54"/>
</dbReference>
<feature type="region of interest" description="Disordered" evidence="9">
    <location>
        <begin position="36"/>
        <end position="72"/>
    </location>
</feature>
<dbReference type="Pfam" id="PF04552">
    <property type="entry name" value="Sigma54_DBD"/>
    <property type="match status" value="1"/>
</dbReference>
<organism evidence="12 13">
    <name type="scientific">Candidatus Cryptobacteroides avicola</name>
    <dbReference type="NCBI Taxonomy" id="2840757"/>
    <lineage>
        <taxon>Bacteria</taxon>
        <taxon>Pseudomonadati</taxon>
        <taxon>Bacteroidota</taxon>
        <taxon>Bacteroidia</taxon>
        <taxon>Bacteroidales</taxon>
        <taxon>Candidatus Cryptobacteroides</taxon>
    </lineage>
</organism>
<dbReference type="PANTHER" id="PTHR32248:SF4">
    <property type="entry name" value="RNA POLYMERASE SIGMA-54 FACTOR"/>
    <property type="match status" value="1"/>
</dbReference>
<evidence type="ECO:0000256" key="6">
    <source>
        <dbReference type="ARBA" id="ARBA00023082"/>
    </source>
</evidence>
<evidence type="ECO:0000256" key="8">
    <source>
        <dbReference type="ARBA" id="ARBA00023163"/>
    </source>
</evidence>
<evidence type="ECO:0000256" key="5">
    <source>
        <dbReference type="ARBA" id="ARBA00023015"/>
    </source>
</evidence>
<feature type="domain" description="RNA polymerase sigma factor 54 DNA-binding" evidence="10">
    <location>
        <begin position="310"/>
        <end position="468"/>
    </location>
</feature>
<evidence type="ECO:0000256" key="9">
    <source>
        <dbReference type="SAM" id="MobiDB-lite"/>
    </source>
</evidence>
<keyword evidence="4" id="KW-0548">Nucleotidyltransferase</keyword>
<dbReference type="Pfam" id="PF00309">
    <property type="entry name" value="Sigma54_AID"/>
    <property type="match status" value="1"/>
</dbReference>
<reference evidence="12" key="1">
    <citation type="submission" date="2020-10" db="EMBL/GenBank/DDBJ databases">
        <authorList>
            <person name="Gilroy R."/>
        </authorList>
    </citation>
    <scope>NUCLEOTIDE SEQUENCE</scope>
    <source>
        <strain evidence="12">G3-8215</strain>
    </source>
</reference>
<keyword evidence="8" id="KW-0804">Transcription</keyword>
<dbReference type="PANTHER" id="PTHR32248">
    <property type="entry name" value="RNA POLYMERASE SIGMA-54 FACTOR"/>
    <property type="match status" value="1"/>
</dbReference>
<evidence type="ECO:0000313" key="12">
    <source>
        <dbReference type="EMBL" id="MBO8484183.1"/>
    </source>
</evidence>
<evidence type="ECO:0000256" key="4">
    <source>
        <dbReference type="ARBA" id="ARBA00022695"/>
    </source>
</evidence>
<evidence type="ECO:0000256" key="7">
    <source>
        <dbReference type="ARBA" id="ARBA00023125"/>
    </source>
</evidence>
<evidence type="ECO:0000313" key="13">
    <source>
        <dbReference type="Proteomes" id="UP000725002"/>
    </source>
</evidence>
<evidence type="ECO:0000256" key="1">
    <source>
        <dbReference type="ARBA" id="ARBA00008798"/>
    </source>
</evidence>
<dbReference type="GO" id="GO:0003677">
    <property type="term" value="F:DNA binding"/>
    <property type="evidence" value="ECO:0007669"/>
    <property type="project" value="UniProtKB-KW"/>
</dbReference>
<feature type="domain" description="RNA polymerase sigma factor 54 core-binding" evidence="11">
    <location>
        <begin position="96"/>
        <end position="290"/>
    </location>
</feature>
<dbReference type="PRINTS" id="PR00045">
    <property type="entry name" value="SIGMA54FCT"/>
</dbReference>
<dbReference type="Proteomes" id="UP000725002">
    <property type="component" value="Unassembled WGS sequence"/>
</dbReference>
<keyword evidence="5" id="KW-0805">Transcription regulation</keyword>
<accession>A0A940DSN8</accession>
<comment type="similarity">
    <text evidence="1">Belongs to the sigma-54 factor family.</text>
</comment>
<dbReference type="InterPro" id="IPR007046">
    <property type="entry name" value="RNA_pol_sigma_54_core-bd"/>
</dbReference>
<dbReference type="GO" id="GO:0001216">
    <property type="term" value="F:DNA-binding transcription activator activity"/>
    <property type="evidence" value="ECO:0007669"/>
    <property type="project" value="InterPro"/>
</dbReference>
<keyword evidence="7" id="KW-0238">DNA-binding</keyword>
<keyword evidence="3" id="KW-0808">Transferase</keyword>
<dbReference type="Gene3D" id="1.10.10.60">
    <property type="entry name" value="Homeodomain-like"/>
    <property type="match status" value="1"/>
</dbReference>
<dbReference type="Pfam" id="PF04963">
    <property type="entry name" value="Sigma54_CBD"/>
    <property type="match status" value="1"/>
</dbReference>
<dbReference type="EMBL" id="JADILV010000059">
    <property type="protein sequence ID" value="MBO8484183.1"/>
    <property type="molecule type" value="Genomic_DNA"/>
</dbReference>